<evidence type="ECO:0000313" key="2">
    <source>
        <dbReference type="Proteomes" id="UP000474967"/>
    </source>
</evidence>
<evidence type="ECO:0000313" key="1">
    <source>
        <dbReference type="EMBL" id="NEN05783.1"/>
    </source>
</evidence>
<proteinExistence type="predicted"/>
<reference evidence="1 2" key="1">
    <citation type="journal article" date="2014" name="J. Microbiol.">
        <title>Diaminobutyricibacter tongyongensis gen. nov., sp. nov. and Homoserinibacter gongjuensis gen. nov., sp. nov. belong to the family Microbacteriaceae.</title>
        <authorList>
            <person name="Kim S.J."/>
            <person name="Ahn J.H."/>
            <person name="Weon H.Y."/>
            <person name="Hamada M."/>
            <person name="Suzuki K."/>
            <person name="Kwon S.W."/>
        </authorList>
    </citation>
    <scope>NUCLEOTIDE SEQUENCE [LARGE SCALE GENOMIC DNA]</scope>
    <source>
        <strain evidence="1 2">NBRC 108724</strain>
    </source>
</reference>
<keyword evidence="2" id="KW-1185">Reference proteome</keyword>
<dbReference type="RefSeq" id="WP_163288954.1">
    <property type="nucleotide sequence ID" value="NZ_JAAGWY010000001.1"/>
</dbReference>
<sequence length="59" mass="6496">MRTERRMNWASVLGLFAAVAVATLVYAVALVVMDDTDEDLDAEEFGLEELGGDQLSEFD</sequence>
<organism evidence="1 2">
    <name type="scientific">Leifsonia tongyongensis</name>
    <dbReference type="NCBI Taxonomy" id="1268043"/>
    <lineage>
        <taxon>Bacteria</taxon>
        <taxon>Bacillati</taxon>
        <taxon>Actinomycetota</taxon>
        <taxon>Actinomycetes</taxon>
        <taxon>Micrococcales</taxon>
        <taxon>Microbacteriaceae</taxon>
        <taxon>Leifsonia</taxon>
    </lineage>
</organism>
<comment type="caution">
    <text evidence="1">The sequence shown here is derived from an EMBL/GenBank/DDBJ whole genome shotgun (WGS) entry which is preliminary data.</text>
</comment>
<dbReference type="AlphaFoldDB" id="A0A6L9XWN4"/>
<gene>
    <name evidence="1" type="ORF">G3T36_07845</name>
</gene>
<accession>A0A6L9XWN4</accession>
<dbReference type="Proteomes" id="UP000474967">
    <property type="component" value="Unassembled WGS sequence"/>
</dbReference>
<dbReference type="EMBL" id="JAAGWY010000001">
    <property type="protein sequence ID" value="NEN05783.1"/>
    <property type="molecule type" value="Genomic_DNA"/>
</dbReference>
<name>A0A6L9XWN4_9MICO</name>
<protein>
    <submittedName>
        <fullName evidence="1">Uncharacterized protein</fullName>
    </submittedName>
</protein>